<keyword evidence="1" id="KW-0808">Transferase</keyword>
<keyword evidence="1" id="KW-0548">Nucleotidyltransferase</keyword>
<organism evidence="1 2">
    <name type="scientific">Cucumis melo var. makuwa</name>
    <name type="common">Oriental melon</name>
    <dbReference type="NCBI Taxonomy" id="1194695"/>
    <lineage>
        <taxon>Eukaryota</taxon>
        <taxon>Viridiplantae</taxon>
        <taxon>Streptophyta</taxon>
        <taxon>Embryophyta</taxon>
        <taxon>Tracheophyta</taxon>
        <taxon>Spermatophyta</taxon>
        <taxon>Magnoliopsida</taxon>
        <taxon>eudicotyledons</taxon>
        <taxon>Gunneridae</taxon>
        <taxon>Pentapetalae</taxon>
        <taxon>rosids</taxon>
        <taxon>fabids</taxon>
        <taxon>Cucurbitales</taxon>
        <taxon>Cucurbitaceae</taxon>
        <taxon>Benincaseae</taxon>
        <taxon>Cucumis</taxon>
    </lineage>
</organism>
<dbReference type="EMBL" id="SSTE01004728">
    <property type="protein sequence ID" value="KAA0062010.1"/>
    <property type="molecule type" value="Genomic_DNA"/>
</dbReference>
<protein>
    <submittedName>
        <fullName evidence="1">Reverse transcriptase</fullName>
    </submittedName>
</protein>
<dbReference type="AlphaFoldDB" id="A0A5A7V3Y7"/>
<proteinExistence type="predicted"/>
<evidence type="ECO:0000313" key="2">
    <source>
        <dbReference type="Proteomes" id="UP000321393"/>
    </source>
</evidence>
<dbReference type="OrthoDB" id="778454at2759"/>
<evidence type="ECO:0000313" key="1">
    <source>
        <dbReference type="EMBL" id="KAA0062010.1"/>
    </source>
</evidence>
<gene>
    <name evidence="1" type="ORF">E6C27_scaffold89G003170</name>
</gene>
<comment type="caution">
    <text evidence="1">The sequence shown here is derived from an EMBL/GenBank/DDBJ whole genome shotgun (WGS) entry which is preliminary data.</text>
</comment>
<dbReference type="GO" id="GO:0003964">
    <property type="term" value="F:RNA-directed DNA polymerase activity"/>
    <property type="evidence" value="ECO:0007669"/>
    <property type="project" value="UniProtKB-KW"/>
</dbReference>
<reference evidence="1 2" key="1">
    <citation type="submission" date="2019-08" db="EMBL/GenBank/DDBJ databases">
        <title>Draft genome sequences of two oriental melons (Cucumis melo L. var makuwa).</title>
        <authorList>
            <person name="Kwon S.-Y."/>
        </authorList>
    </citation>
    <scope>NUCLEOTIDE SEQUENCE [LARGE SCALE GENOMIC DNA]</scope>
    <source>
        <strain evidence="2">cv. SW 3</strain>
        <tissue evidence="1">Leaf</tissue>
    </source>
</reference>
<sequence length="277" mass="31508">MIHRITPTTLVGVGGTIQISGGDLKIQNLPTLLLPHHHHKIPKLSEHTVNPVGAIKSDIEIKKEAIFELGDKLNQLTTHVLKTKGNGKLPVQPDHANVSVITLRSGKILNKNDYIFLSQNDPNLERVDSNAKEEKKVQTNFSFSNASSYYNNDSRNIIANPLPPFPSRLSQPRKEFKNNEELLVVFKKVKVNTPLATIQIISRYVKLLKELCTHKMRCRSQEKVMENRIELKVLPSHLKYVFLGEKNTYLVIISKELTKEQEARLPKILRRHKQAIG</sequence>
<dbReference type="Proteomes" id="UP000321393">
    <property type="component" value="Unassembled WGS sequence"/>
</dbReference>
<keyword evidence="1" id="KW-0695">RNA-directed DNA polymerase</keyword>
<name>A0A5A7V3Y7_CUCMM</name>
<accession>A0A5A7V3Y7</accession>